<accession>A0AA40HZV1</accession>
<evidence type="ECO:0000313" key="6">
    <source>
        <dbReference type="Proteomes" id="UP001177744"/>
    </source>
</evidence>
<dbReference type="GO" id="GO:0030036">
    <property type="term" value="P:actin cytoskeleton organization"/>
    <property type="evidence" value="ECO:0007669"/>
    <property type="project" value="TreeGrafter"/>
</dbReference>
<dbReference type="FunFam" id="2.30.29.30:FF:000200">
    <property type="entry name" value="Rho guanine nucleotide exchange factor (GEF) 10-like a"/>
    <property type="match status" value="1"/>
</dbReference>
<dbReference type="InterPro" id="IPR039919">
    <property type="entry name" value="ARHGEF10/ARHGEF17"/>
</dbReference>
<dbReference type="InterPro" id="IPR011993">
    <property type="entry name" value="PH-like_dom_sf"/>
</dbReference>
<sequence>MLEPVEAGLVKPSPQIPPAPSCPSATLPESPFSSVVPVLSPPCPACSSHLLSFCLAAWGLQLSPDLTRLKERYTRTKRDILALRVGGRDMQELKHKYDCKVLFVCPSHVLGRRGWAEPWAAPETRNWLWGAPVQELVGAIAGLVSAFAQMTQFMKAARSGTKDGLEKTRIAVLRKVSFLHRKDVLGDSEDEDMGLLEVSVTDIKPPAPELGPMPDGLSPQQVVRRHILGSIVQSEGSYVESLKRVLQDYRNPLVEMEPKALSLRKCQVVFFRVKEILHCHSMFQIALSSRVAEWDATEKIGDLLWLRAVRVGGRDPPVTLPCLFQFSKSMVLDVYSDYVNNFTNAMSIIKKACLTKPAFLGVPQEGQRMTPPRLQQRRQVCSPDRVTLYGLMVKPIQRFPQFILLLQFADHGSMPSPTCPGGKLSLSDPVSMASDMLKNTPRGHPDRLSLQLALTELETLAEKLNEQKRLADQVAEIQQLTKSVSDRSSLNKLLTSGQRQLLLCETLTETVYGDRGQLIKSKERRVFLLNDMLVCANINFKPANHRGQLEISSLVPLGPKYVVKWNTALPQVQVVEVGQEGGSYDKDNVLIQHAGAKKASASGQAQSKVYFGPPRLFQELQDLQKDLAVVEQITLLISTLHGTYQNLNMTVAQDWCLALQRLMRVKEEEIHSANKCRLRLLLPGKPDK</sequence>
<evidence type="ECO:0000256" key="1">
    <source>
        <dbReference type="ARBA" id="ARBA00022658"/>
    </source>
</evidence>
<dbReference type="SMART" id="SM00325">
    <property type="entry name" value="RhoGEF"/>
    <property type="match status" value="1"/>
</dbReference>
<gene>
    <name evidence="5" type="ORF">QTO34_019006</name>
</gene>
<dbReference type="Gene3D" id="1.20.900.10">
    <property type="entry name" value="Dbl homology (DH) domain"/>
    <property type="match status" value="1"/>
</dbReference>
<dbReference type="Pfam" id="PF19057">
    <property type="entry name" value="PH_19"/>
    <property type="match status" value="1"/>
</dbReference>
<name>A0AA40HZV1_CNENI</name>
<dbReference type="PANTHER" id="PTHR12877">
    <property type="entry name" value="RHO GUANINE NUCLEOTIDE EXCHANGE FACTOR"/>
    <property type="match status" value="1"/>
</dbReference>
<evidence type="ECO:0000313" key="5">
    <source>
        <dbReference type="EMBL" id="KAK1340436.1"/>
    </source>
</evidence>
<dbReference type="Pfam" id="PF00621">
    <property type="entry name" value="RhoGEF"/>
    <property type="match status" value="1"/>
</dbReference>
<dbReference type="GO" id="GO:0032933">
    <property type="term" value="P:SREBP signaling pathway"/>
    <property type="evidence" value="ECO:0007669"/>
    <property type="project" value="TreeGrafter"/>
</dbReference>
<evidence type="ECO:0000259" key="4">
    <source>
        <dbReference type="PROSITE" id="PS50010"/>
    </source>
</evidence>
<protein>
    <recommendedName>
        <fullName evidence="4">DH domain-containing protein</fullName>
    </recommendedName>
</protein>
<dbReference type="PROSITE" id="PS50010">
    <property type="entry name" value="DH_2"/>
    <property type="match status" value="1"/>
</dbReference>
<dbReference type="InterPro" id="IPR000219">
    <property type="entry name" value="DH_dom"/>
</dbReference>
<dbReference type="GO" id="GO:0051496">
    <property type="term" value="P:positive regulation of stress fiber assembly"/>
    <property type="evidence" value="ECO:0007669"/>
    <property type="project" value="UniProtKB-ARBA"/>
</dbReference>
<dbReference type="AlphaFoldDB" id="A0AA40HZV1"/>
<keyword evidence="2" id="KW-0175">Coiled coil</keyword>
<proteinExistence type="predicted"/>
<keyword evidence="1" id="KW-0344">Guanine-nucleotide releasing factor</keyword>
<dbReference type="FunFam" id="1.20.900.10:FF:000003">
    <property type="entry name" value="Rho guanine nucleotide exchange factor 10 like"/>
    <property type="match status" value="1"/>
</dbReference>
<evidence type="ECO:0000256" key="2">
    <source>
        <dbReference type="SAM" id="Coils"/>
    </source>
</evidence>
<dbReference type="EMBL" id="JAULJE010000008">
    <property type="protein sequence ID" value="KAK1340436.1"/>
    <property type="molecule type" value="Genomic_DNA"/>
</dbReference>
<organism evidence="5 6">
    <name type="scientific">Cnephaeus nilssonii</name>
    <name type="common">Northern bat</name>
    <name type="synonym">Eptesicus nilssonii</name>
    <dbReference type="NCBI Taxonomy" id="3371016"/>
    <lineage>
        <taxon>Eukaryota</taxon>
        <taxon>Metazoa</taxon>
        <taxon>Chordata</taxon>
        <taxon>Craniata</taxon>
        <taxon>Vertebrata</taxon>
        <taxon>Euteleostomi</taxon>
        <taxon>Mammalia</taxon>
        <taxon>Eutheria</taxon>
        <taxon>Laurasiatheria</taxon>
        <taxon>Chiroptera</taxon>
        <taxon>Yangochiroptera</taxon>
        <taxon>Vespertilionidae</taxon>
        <taxon>Cnephaeus</taxon>
    </lineage>
</organism>
<evidence type="ECO:0000256" key="3">
    <source>
        <dbReference type="SAM" id="MobiDB-lite"/>
    </source>
</evidence>
<dbReference type="GO" id="GO:0005085">
    <property type="term" value="F:guanyl-nucleotide exchange factor activity"/>
    <property type="evidence" value="ECO:0007669"/>
    <property type="project" value="UniProtKB-KW"/>
</dbReference>
<dbReference type="SUPFAM" id="SSF48065">
    <property type="entry name" value="DBL homology domain (DH-domain)"/>
    <property type="match status" value="1"/>
</dbReference>
<reference evidence="5" key="1">
    <citation type="submission" date="2023-06" db="EMBL/GenBank/DDBJ databases">
        <title>Reference genome for the Northern bat (Eptesicus nilssonii), a most northern bat species.</title>
        <authorList>
            <person name="Laine V.N."/>
            <person name="Pulliainen A.T."/>
            <person name="Lilley T.M."/>
        </authorList>
    </citation>
    <scope>NUCLEOTIDE SEQUENCE</scope>
    <source>
        <strain evidence="5">BLF_Eptnil</strain>
        <tissue evidence="5">Kidney</tissue>
    </source>
</reference>
<keyword evidence="6" id="KW-1185">Reference proteome</keyword>
<dbReference type="CDD" id="cd00160">
    <property type="entry name" value="RhoGEF"/>
    <property type="match status" value="1"/>
</dbReference>
<dbReference type="PANTHER" id="PTHR12877:SF16">
    <property type="entry name" value="RHO GUANINE NUCLEOTIDE EXCHANGE FACTOR 10-LIKE PROTEIN"/>
    <property type="match status" value="1"/>
</dbReference>
<dbReference type="GO" id="GO:0051056">
    <property type="term" value="P:regulation of small GTPase mediated signal transduction"/>
    <property type="evidence" value="ECO:0007669"/>
    <property type="project" value="UniProtKB-ARBA"/>
</dbReference>
<dbReference type="InterPro" id="IPR035899">
    <property type="entry name" value="DBL_dom_sf"/>
</dbReference>
<feature type="region of interest" description="Disordered" evidence="3">
    <location>
        <begin position="1"/>
        <end position="22"/>
    </location>
</feature>
<dbReference type="GO" id="GO:0005829">
    <property type="term" value="C:cytosol"/>
    <property type="evidence" value="ECO:0007669"/>
    <property type="project" value="TreeGrafter"/>
</dbReference>
<feature type="coiled-coil region" evidence="2">
    <location>
        <begin position="447"/>
        <end position="480"/>
    </location>
</feature>
<dbReference type="Gene3D" id="2.30.29.30">
    <property type="entry name" value="Pleckstrin-homology domain (PH domain)/Phosphotyrosine-binding domain (PTB)"/>
    <property type="match status" value="1"/>
</dbReference>
<feature type="domain" description="DH" evidence="4">
    <location>
        <begin position="223"/>
        <end position="467"/>
    </location>
</feature>
<comment type="caution">
    <text evidence="5">The sequence shown here is derived from an EMBL/GenBank/DDBJ whole genome shotgun (WGS) entry which is preliminary data.</text>
</comment>
<dbReference type="Proteomes" id="UP001177744">
    <property type="component" value="Unassembled WGS sequence"/>
</dbReference>